<gene>
    <name evidence="1" type="ORF">DPMN_069608</name>
</gene>
<sequence length="212" mass="24697">MNSDTDELWCFKMFVLVLDSEAPTVSLNNSESVVIVVSTLNCAPQYCQLTLTEPVKQEKNFCNYSFQCWQSEHFQRNALVSDFFDHLKNENETLTGNINNNILHKVLRQKEDVIKQSKWHGPAQLCGNKDNVYAFYCKSLPPECNFIFEWPRPDHWPSEKTSKKARKYGAFIVPQGPHISTNISKYDDSYYYWRISTNLTERELMFSLGTVI</sequence>
<dbReference type="Proteomes" id="UP000828390">
    <property type="component" value="Unassembled WGS sequence"/>
</dbReference>
<dbReference type="EMBL" id="JAIWYP010000014">
    <property type="protein sequence ID" value="KAH3710140.1"/>
    <property type="molecule type" value="Genomic_DNA"/>
</dbReference>
<keyword evidence="2" id="KW-1185">Reference proteome</keyword>
<organism evidence="1 2">
    <name type="scientific">Dreissena polymorpha</name>
    <name type="common">Zebra mussel</name>
    <name type="synonym">Mytilus polymorpha</name>
    <dbReference type="NCBI Taxonomy" id="45954"/>
    <lineage>
        <taxon>Eukaryota</taxon>
        <taxon>Metazoa</taxon>
        <taxon>Spiralia</taxon>
        <taxon>Lophotrochozoa</taxon>
        <taxon>Mollusca</taxon>
        <taxon>Bivalvia</taxon>
        <taxon>Autobranchia</taxon>
        <taxon>Heteroconchia</taxon>
        <taxon>Euheterodonta</taxon>
        <taxon>Imparidentia</taxon>
        <taxon>Neoheterodontei</taxon>
        <taxon>Myida</taxon>
        <taxon>Dreissenoidea</taxon>
        <taxon>Dreissenidae</taxon>
        <taxon>Dreissena</taxon>
    </lineage>
</organism>
<reference evidence="1" key="1">
    <citation type="journal article" date="2019" name="bioRxiv">
        <title>The Genome of the Zebra Mussel, Dreissena polymorpha: A Resource for Invasive Species Research.</title>
        <authorList>
            <person name="McCartney M.A."/>
            <person name="Auch B."/>
            <person name="Kono T."/>
            <person name="Mallez S."/>
            <person name="Zhang Y."/>
            <person name="Obille A."/>
            <person name="Becker A."/>
            <person name="Abrahante J.E."/>
            <person name="Garbe J."/>
            <person name="Badalamenti J.P."/>
            <person name="Herman A."/>
            <person name="Mangelson H."/>
            <person name="Liachko I."/>
            <person name="Sullivan S."/>
            <person name="Sone E.D."/>
            <person name="Koren S."/>
            <person name="Silverstein K.A.T."/>
            <person name="Beckman K.B."/>
            <person name="Gohl D.M."/>
        </authorList>
    </citation>
    <scope>NUCLEOTIDE SEQUENCE</scope>
    <source>
        <strain evidence="1">Duluth1</strain>
        <tissue evidence="1">Whole animal</tissue>
    </source>
</reference>
<reference evidence="1" key="2">
    <citation type="submission" date="2020-11" db="EMBL/GenBank/DDBJ databases">
        <authorList>
            <person name="McCartney M.A."/>
            <person name="Auch B."/>
            <person name="Kono T."/>
            <person name="Mallez S."/>
            <person name="Becker A."/>
            <person name="Gohl D.M."/>
            <person name="Silverstein K.A.T."/>
            <person name="Koren S."/>
            <person name="Bechman K.B."/>
            <person name="Herman A."/>
            <person name="Abrahante J.E."/>
            <person name="Garbe J."/>
        </authorList>
    </citation>
    <scope>NUCLEOTIDE SEQUENCE</scope>
    <source>
        <strain evidence="1">Duluth1</strain>
        <tissue evidence="1">Whole animal</tissue>
    </source>
</reference>
<evidence type="ECO:0000313" key="1">
    <source>
        <dbReference type="EMBL" id="KAH3710140.1"/>
    </source>
</evidence>
<protein>
    <submittedName>
        <fullName evidence="1">Uncharacterized protein</fullName>
    </submittedName>
</protein>
<accession>A0A9D3Z3V6</accession>
<comment type="caution">
    <text evidence="1">The sequence shown here is derived from an EMBL/GenBank/DDBJ whole genome shotgun (WGS) entry which is preliminary data.</text>
</comment>
<proteinExistence type="predicted"/>
<evidence type="ECO:0000313" key="2">
    <source>
        <dbReference type="Proteomes" id="UP000828390"/>
    </source>
</evidence>
<dbReference type="AlphaFoldDB" id="A0A9D3Z3V6"/>
<name>A0A9D3Z3V6_DREPO</name>